<dbReference type="InterPro" id="IPR027417">
    <property type="entry name" value="P-loop_NTPase"/>
</dbReference>
<dbReference type="AlphaFoldDB" id="A0A2H5F4D3"/>
<dbReference type="InterPro" id="IPR038727">
    <property type="entry name" value="NadR/Ttd14_AAA_dom"/>
</dbReference>
<proteinExistence type="predicted"/>
<gene>
    <name evidence="2" type="ORF">CX676_15640</name>
</gene>
<sequence>MISGCSGGGKSSLLAELARRGHATINEPGRRVVEAELAGDGANLPWIDLAGFAREALRLAVADHRAAQRLRGPVFFDRGIVDAVLALQSVGQGGEATRLARRLRYDARVFLTPPWPAIHVRDHARRHGFQAAVDEYRRLRQGYPRLGYHVALLPRIGIRARADWLLARAGL</sequence>
<name>A0A2H5F4D3_9RHOB</name>
<dbReference type="KEGG" id="pzh:CX676_15640"/>
<dbReference type="Pfam" id="PF13521">
    <property type="entry name" value="AAA_28"/>
    <property type="match status" value="1"/>
</dbReference>
<dbReference type="OrthoDB" id="5638848at2"/>
<organism evidence="2 3">
    <name type="scientific">Paracoccus zhejiangensis</name>
    <dbReference type="NCBI Taxonomy" id="1077935"/>
    <lineage>
        <taxon>Bacteria</taxon>
        <taxon>Pseudomonadati</taxon>
        <taxon>Pseudomonadota</taxon>
        <taxon>Alphaproteobacteria</taxon>
        <taxon>Rhodobacterales</taxon>
        <taxon>Paracoccaceae</taxon>
        <taxon>Paracoccus</taxon>
    </lineage>
</organism>
<dbReference type="EMBL" id="CP025430">
    <property type="protein sequence ID" value="AUH66404.1"/>
    <property type="molecule type" value="Genomic_DNA"/>
</dbReference>
<accession>A0A2H5F4D3</accession>
<dbReference type="Gene3D" id="3.40.50.300">
    <property type="entry name" value="P-loop containing nucleotide triphosphate hydrolases"/>
    <property type="match status" value="1"/>
</dbReference>
<evidence type="ECO:0000313" key="2">
    <source>
        <dbReference type="EMBL" id="AUH66404.1"/>
    </source>
</evidence>
<reference evidence="2 3" key="1">
    <citation type="journal article" date="2013" name="Antonie Van Leeuwenhoek">
        <title>Paracoccus zhejiangensis sp. nov., isolated from activated sludge in wastewater-treatment system.</title>
        <authorList>
            <person name="Wu Z.G."/>
            <person name="Zhang D.F."/>
            <person name="Liu Y.L."/>
            <person name="Wang F."/>
            <person name="Jiang X."/>
            <person name="Li C."/>
            <person name="Li S.P."/>
            <person name="Hong Q."/>
            <person name="Li W.J."/>
        </authorList>
    </citation>
    <scope>NUCLEOTIDE SEQUENCE [LARGE SCALE GENOMIC DNA]</scope>
    <source>
        <strain evidence="2 3">J6</strain>
    </source>
</reference>
<protein>
    <submittedName>
        <fullName evidence="2">ATPase</fullName>
    </submittedName>
</protein>
<dbReference type="SUPFAM" id="SSF52540">
    <property type="entry name" value="P-loop containing nucleoside triphosphate hydrolases"/>
    <property type="match status" value="1"/>
</dbReference>
<keyword evidence="3" id="KW-1185">Reference proteome</keyword>
<dbReference type="Proteomes" id="UP000234530">
    <property type="component" value="Chromosome"/>
</dbReference>
<feature type="domain" description="NadR/Ttd14 AAA" evidence="1">
    <location>
        <begin position="2"/>
        <end position="161"/>
    </location>
</feature>
<evidence type="ECO:0000259" key="1">
    <source>
        <dbReference type="Pfam" id="PF13521"/>
    </source>
</evidence>
<evidence type="ECO:0000313" key="3">
    <source>
        <dbReference type="Proteomes" id="UP000234530"/>
    </source>
</evidence>